<dbReference type="EMBL" id="JAULSO010000001">
    <property type="protein sequence ID" value="KAK3693365.1"/>
    <property type="molecule type" value="Genomic_DNA"/>
</dbReference>
<dbReference type="AlphaFoldDB" id="A0AAE0XH88"/>
<protein>
    <recommendedName>
        <fullName evidence="4">Myb-like domain-containing protein</fullName>
    </recommendedName>
</protein>
<evidence type="ECO:0000313" key="3">
    <source>
        <dbReference type="Proteomes" id="UP001270362"/>
    </source>
</evidence>
<dbReference type="Proteomes" id="UP001270362">
    <property type="component" value="Unassembled WGS sequence"/>
</dbReference>
<accession>A0AAE0XH88</accession>
<reference evidence="2" key="1">
    <citation type="journal article" date="2023" name="Mol. Phylogenet. Evol.">
        <title>Genome-scale phylogeny and comparative genomics of the fungal order Sordariales.</title>
        <authorList>
            <person name="Hensen N."/>
            <person name="Bonometti L."/>
            <person name="Westerberg I."/>
            <person name="Brannstrom I.O."/>
            <person name="Guillou S."/>
            <person name="Cros-Aarteil S."/>
            <person name="Calhoun S."/>
            <person name="Haridas S."/>
            <person name="Kuo A."/>
            <person name="Mondo S."/>
            <person name="Pangilinan J."/>
            <person name="Riley R."/>
            <person name="LaButti K."/>
            <person name="Andreopoulos B."/>
            <person name="Lipzen A."/>
            <person name="Chen C."/>
            <person name="Yan M."/>
            <person name="Daum C."/>
            <person name="Ng V."/>
            <person name="Clum A."/>
            <person name="Steindorff A."/>
            <person name="Ohm R.A."/>
            <person name="Martin F."/>
            <person name="Silar P."/>
            <person name="Natvig D.O."/>
            <person name="Lalanne C."/>
            <person name="Gautier V."/>
            <person name="Ament-Velasquez S.L."/>
            <person name="Kruys A."/>
            <person name="Hutchinson M.I."/>
            <person name="Powell A.J."/>
            <person name="Barry K."/>
            <person name="Miller A.N."/>
            <person name="Grigoriev I.V."/>
            <person name="Debuchy R."/>
            <person name="Gladieux P."/>
            <person name="Hiltunen Thoren M."/>
            <person name="Johannesson H."/>
        </authorList>
    </citation>
    <scope>NUCLEOTIDE SEQUENCE</scope>
    <source>
        <strain evidence="2">CBS 314.62</strain>
    </source>
</reference>
<keyword evidence="3" id="KW-1185">Reference proteome</keyword>
<sequence>MQGKIRNRVYANQPDWKMTRTGGFISKNLADPASVCAKRPAESKGVEDGASPETAIVIMDIDETLPDAETDLMVLVSVCVKRLTDSESSETDPSKTHAEPATPRTRRESVSIISMDIDDDLPEADDDLVMITPDAAASAELSDDSSDVSSDETIDEHDVAVESEPGESNRHSSSPGLKPLCTGRCSPEEDAMLKSLRERGVLYVDIGKRLNRTARSCINRCHTANPREWSGPLDKTRAGPVHPAVAIRKRPGSKSEYLKHHDPQYGQQNWTKEEEDELLLRVAQGYTAWRMWRARSAVTRQQLAEEE</sequence>
<evidence type="ECO:0008006" key="4">
    <source>
        <dbReference type="Google" id="ProtNLM"/>
    </source>
</evidence>
<feature type="region of interest" description="Disordered" evidence="1">
    <location>
        <begin position="137"/>
        <end position="183"/>
    </location>
</feature>
<name>A0AAE0XH88_9PEZI</name>
<feature type="region of interest" description="Disordered" evidence="1">
    <location>
        <begin position="84"/>
        <end position="111"/>
    </location>
</feature>
<feature type="compositionally biased region" description="Acidic residues" evidence="1">
    <location>
        <begin position="141"/>
        <end position="155"/>
    </location>
</feature>
<evidence type="ECO:0000313" key="2">
    <source>
        <dbReference type="EMBL" id="KAK3693365.1"/>
    </source>
</evidence>
<evidence type="ECO:0000256" key="1">
    <source>
        <dbReference type="SAM" id="MobiDB-lite"/>
    </source>
</evidence>
<proteinExistence type="predicted"/>
<comment type="caution">
    <text evidence="2">The sequence shown here is derived from an EMBL/GenBank/DDBJ whole genome shotgun (WGS) entry which is preliminary data.</text>
</comment>
<organism evidence="2 3">
    <name type="scientific">Podospora appendiculata</name>
    <dbReference type="NCBI Taxonomy" id="314037"/>
    <lineage>
        <taxon>Eukaryota</taxon>
        <taxon>Fungi</taxon>
        <taxon>Dikarya</taxon>
        <taxon>Ascomycota</taxon>
        <taxon>Pezizomycotina</taxon>
        <taxon>Sordariomycetes</taxon>
        <taxon>Sordariomycetidae</taxon>
        <taxon>Sordariales</taxon>
        <taxon>Podosporaceae</taxon>
        <taxon>Podospora</taxon>
    </lineage>
</organism>
<gene>
    <name evidence="2" type="ORF">B0T22DRAFT_436553</name>
</gene>
<reference evidence="2" key="2">
    <citation type="submission" date="2023-06" db="EMBL/GenBank/DDBJ databases">
        <authorList>
            <consortium name="Lawrence Berkeley National Laboratory"/>
            <person name="Haridas S."/>
            <person name="Hensen N."/>
            <person name="Bonometti L."/>
            <person name="Westerberg I."/>
            <person name="Brannstrom I.O."/>
            <person name="Guillou S."/>
            <person name="Cros-Aarteil S."/>
            <person name="Calhoun S."/>
            <person name="Kuo A."/>
            <person name="Mondo S."/>
            <person name="Pangilinan J."/>
            <person name="Riley R."/>
            <person name="Labutti K."/>
            <person name="Andreopoulos B."/>
            <person name="Lipzen A."/>
            <person name="Chen C."/>
            <person name="Yanf M."/>
            <person name="Daum C."/>
            <person name="Ng V."/>
            <person name="Clum A."/>
            <person name="Steindorff A."/>
            <person name="Ohm R."/>
            <person name="Martin F."/>
            <person name="Silar P."/>
            <person name="Natvig D."/>
            <person name="Lalanne C."/>
            <person name="Gautier V."/>
            <person name="Ament-Velasquez S.L."/>
            <person name="Kruys A."/>
            <person name="Hutchinson M.I."/>
            <person name="Powell A.J."/>
            <person name="Barry K."/>
            <person name="Miller A.N."/>
            <person name="Grigoriev I.V."/>
            <person name="Debuchy R."/>
            <person name="Gladieux P."/>
            <person name="Thoren M.H."/>
            <person name="Johannesson H."/>
        </authorList>
    </citation>
    <scope>NUCLEOTIDE SEQUENCE</scope>
    <source>
        <strain evidence="2">CBS 314.62</strain>
    </source>
</reference>